<feature type="transmembrane region" description="Helical" evidence="6">
    <location>
        <begin position="354"/>
        <end position="376"/>
    </location>
</feature>
<feature type="transmembrane region" description="Helical" evidence="6">
    <location>
        <begin position="172"/>
        <end position="190"/>
    </location>
</feature>
<comment type="subcellular location">
    <subcellularLocation>
        <location evidence="1">Membrane</location>
        <topology evidence="1">Multi-pass membrane protein</topology>
    </subcellularLocation>
</comment>
<dbReference type="InterPro" id="IPR001182">
    <property type="entry name" value="FtsW/RodA"/>
</dbReference>
<reference evidence="7 8" key="1">
    <citation type="submission" date="2017-07" db="EMBL/GenBank/DDBJ databases">
        <title>Isolation and whole genome analysis of endospore-forming bacteria from heroin.</title>
        <authorList>
            <person name="Kalinowski J."/>
            <person name="Ahrens B."/>
            <person name="Al-Dilaimi A."/>
            <person name="Winkler A."/>
            <person name="Wibberg D."/>
            <person name="Schleenbecker U."/>
            <person name="Ruckert C."/>
            <person name="Wolfel R."/>
            <person name="Grass G."/>
        </authorList>
    </citation>
    <scope>NUCLEOTIDE SEQUENCE [LARGE SCALE GENOMIC DNA]</scope>
    <source>
        <strain evidence="7 8">7509</strain>
    </source>
</reference>
<dbReference type="PANTHER" id="PTHR30474:SF1">
    <property type="entry name" value="PEPTIDOGLYCAN GLYCOSYLTRANSFERASE MRDB"/>
    <property type="match status" value="1"/>
</dbReference>
<evidence type="ECO:0000256" key="1">
    <source>
        <dbReference type="ARBA" id="ARBA00004141"/>
    </source>
</evidence>
<keyword evidence="5 6" id="KW-0472">Membrane</keyword>
<evidence type="ECO:0000256" key="6">
    <source>
        <dbReference type="SAM" id="Phobius"/>
    </source>
</evidence>
<keyword evidence="7" id="KW-0132">Cell division</keyword>
<feature type="transmembrane region" description="Helical" evidence="6">
    <location>
        <begin position="197"/>
        <end position="215"/>
    </location>
</feature>
<dbReference type="RefSeq" id="WP_095269449.1">
    <property type="nucleotide sequence ID" value="NZ_NPBH01000025.1"/>
</dbReference>
<protein>
    <submittedName>
        <fullName evidence="7">Cell division protein FtsW</fullName>
    </submittedName>
</protein>
<name>A0A268HEC9_9BACI</name>
<feature type="transmembrane region" description="Helical" evidence="6">
    <location>
        <begin position="14"/>
        <end position="32"/>
    </location>
</feature>
<dbReference type="AlphaFoldDB" id="A0A268HEC9"/>
<evidence type="ECO:0000256" key="4">
    <source>
        <dbReference type="ARBA" id="ARBA00022989"/>
    </source>
</evidence>
<feature type="transmembrane region" description="Helical" evidence="6">
    <location>
        <begin position="324"/>
        <end position="342"/>
    </location>
</feature>
<proteinExistence type="predicted"/>
<dbReference type="GO" id="GO:0015648">
    <property type="term" value="F:lipid-linked peptidoglycan transporter activity"/>
    <property type="evidence" value="ECO:0007669"/>
    <property type="project" value="TreeGrafter"/>
</dbReference>
<dbReference type="GO" id="GO:0051301">
    <property type="term" value="P:cell division"/>
    <property type="evidence" value="ECO:0007669"/>
    <property type="project" value="UniProtKB-KW"/>
</dbReference>
<dbReference type="Proteomes" id="UP000216475">
    <property type="component" value="Unassembled WGS sequence"/>
</dbReference>
<evidence type="ECO:0000256" key="5">
    <source>
        <dbReference type="ARBA" id="ARBA00023136"/>
    </source>
</evidence>
<dbReference type="Pfam" id="PF01098">
    <property type="entry name" value="FTSW_RODA_SPOVE"/>
    <property type="match status" value="1"/>
</dbReference>
<evidence type="ECO:0000313" key="8">
    <source>
        <dbReference type="Proteomes" id="UP000216475"/>
    </source>
</evidence>
<evidence type="ECO:0000313" key="7">
    <source>
        <dbReference type="EMBL" id="PAE08236.1"/>
    </source>
</evidence>
<gene>
    <name evidence="7" type="ORF">CHI12_07030</name>
</gene>
<feature type="transmembrane region" description="Helical" evidence="6">
    <location>
        <begin position="72"/>
        <end position="91"/>
    </location>
</feature>
<keyword evidence="2 6" id="KW-0812">Transmembrane</keyword>
<accession>A0A268HEC9</accession>
<dbReference type="EMBL" id="NPBH01000025">
    <property type="protein sequence ID" value="PAE08236.1"/>
    <property type="molecule type" value="Genomic_DNA"/>
</dbReference>
<comment type="caution">
    <text evidence="7">The sequence shown here is derived from an EMBL/GenBank/DDBJ whole genome shotgun (WGS) entry which is preliminary data.</text>
</comment>
<dbReference type="PANTHER" id="PTHR30474">
    <property type="entry name" value="CELL CYCLE PROTEIN"/>
    <property type="match status" value="1"/>
</dbReference>
<feature type="transmembrane region" description="Helical" evidence="6">
    <location>
        <begin position="44"/>
        <end position="65"/>
    </location>
</feature>
<feature type="transmembrane region" description="Helical" evidence="6">
    <location>
        <begin position="292"/>
        <end position="312"/>
    </location>
</feature>
<dbReference type="GO" id="GO:0008360">
    <property type="term" value="P:regulation of cell shape"/>
    <property type="evidence" value="ECO:0007669"/>
    <property type="project" value="UniProtKB-KW"/>
</dbReference>
<keyword evidence="4 6" id="KW-1133">Transmembrane helix</keyword>
<evidence type="ECO:0000256" key="3">
    <source>
        <dbReference type="ARBA" id="ARBA00022960"/>
    </source>
</evidence>
<dbReference type="GO" id="GO:0032153">
    <property type="term" value="C:cell division site"/>
    <property type="evidence" value="ECO:0007669"/>
    <property type="project" value="TreeGrafter"/>
</dbReference>
<dbReference type="GO" id="GO:0005886">
    <property type="term" value="C:plasma membrane"/>
    <property type="evidence" value="ECO:0007669"/>
    <property type="project" value="TreeGrafter"/>
</dbReference>
<keyword evidence="3" id="KW-0133">Cell shape</keyword>
<evidence type="ECO:0000256" key="2">
    <source>
        <dbReference type="ARBA" id="ARBA00022692"/>
    </source>
</evidence>
<feature type="transmembrane region" description="Helical" evidence="6">
    <location>
        <begin position="148"/>
        <end position="166"/>
    </location>
</feature>
<organism evidence="7 8">
    <name type="scientific">Terribacillus saccharophilus</name>
    <dbReference type="NCBI Taxonomy" id="361277"/>
    <lineage>
        <taxon>Bacteria</taxon>
        <taxon>Bacillati</taxon>
        <taxon>Bacillota</taxon>
        <taxon>Bacilli</taxon>
        <taxon>Bacillales</taxon>
        <taxon>Bacillaceae</taxon>
        <taxon>Terribacillus</taxon>
    </lineage>
</organism>
<sequence>MFVKKLRLAELDKLILIILCLLCGISILFIFSTQSGGQFGAQNFALKQSINYVIGFTLLLLFRLLDLNQLRLLAWSFYIVSVLSLLFLTIAPESIAPNILGAKRWFSIPFVGSIQPSEFFRISLIVIVAKLIADLKEKSLHRTMQEDLLLLGKILLVTIPPSLLVYQQPDTGMVMLYIFAIVAMLGMIKLNKIVMTIGILVPLLAISIIACLFLFKPEIIYDDVIPKLKPHQQDRIIGWLDPSDNSNQAFQSRRSVLAVGTGGLIGKGIEGGNVYVPEKHTDFIFASIAEEGGFLTGAAVILLFFLLITRILEIGSKSNDPFGTYICAGLALSLTIQIVQNIGMVEGMLPVKGIALPFLTYGGSSLFSNMILLGIVMSVRNTYAHQFFGEPKKSI</sequence>
<keyword evidence="7" id="KW-0131">Cell cycle</keyword>